<dbReference type="Pfam" id="PF01476">
    <property type="entry name" value="LysM"/>
    <property type="match status" value="1"/>
</dbReference>
<dbReference type="Gene3D" id="3.10.350.10">
    <property type="entry name" value="LysM domain"/>
    <property type="match status" value="1"/>
</dbReference>
<evidence type="ECO:0000259" key="2">
    <source>
        <dbReference type="PROSITE" id="PS51782"/>
    </source>
</evidence>
<sequence length="142" mass="15538">MKNVKLTLVTALSVLALSFAGVASADNNSLSNNHKQQNEVTYIKKVNENVSKNNTKTVVVTKNVKSTNKIVVVKSTPTKKVVVTKIVVKQPAKTKQQFYTVRSGDSLSLISARTGVSVKTLAKLNQLKHLNNIRIGQILRII</sequence>
<dbReference type="SMART" id="SM00257">
    <property type="entry name" value="LysM"/>
    <property type="match status" value="1"/>
</dbReference>
<keyword evidence="4" id="KW-1185">Reference proteome</keyword>
<dbReference type="EMBL" id="BMQX01000010">
    <property type="protein sequence ID" value="GGQ17274.1"/>
    <property type="molecule type" value="Genomic_DNA"/>
</dbReference>
<organism evidence="3 4">
    <name type="scientific">Shewanella litoralis</name>
    <dbReference type="NCBI Taxonomy" id="2282700"/>
    <lineage>
        <taxon>Bacteria</taxon>
        <taxon>Pseudomonadati</taxon>
        <taxon>Pseudomonadota</taxon>
        <taxon>Gammaproteobacteria</taxon>
        <taxon>Alteromonadales</taxon>
        <taxon>Shewanellaceae</taxon>
        <taxon>Shewanella</taxon>
    </lineage>
</organism>
<dbReference type="SUPFAM" id="SSF54106">
    <property type="entry name" value="LysM domain"/>
    <property type="match status" value="1"/>
</dbReference>
<comment type="caution">
    <text evidence="3">The sequence shown here is derived from an EMBL/GenBank/DDBJ whole genome shotgun (WGS) entry which is preliminary data.</text>
</comment>
<dbReference type="InterPro" id="IPR036779">
    <property type="entry name" value="LysM_dom_sf"/>
</dbReference>
<dbReference type="RefSeq" id="WP_160053872.1">
    <property type="nucleotide sequence ID" value="NZ_BMQX01000010.1"/>
</dbReference>
<proteinExistence type="predicted"/>
<dbReference type="CDD" id="cd00118">
    <property type="entry name" value="LysM"/>
    <property type="match status" value="1"/>
</dbReference>
<reference evidence="4" key="1">
    <citation type="journal article" date="2019" name="Int. J. Syst. Evol. Microbiol.">
        <title>The Global Catalogue of Microorganisms (GCM) 10K type strain sequencing project: providing services to taxonomists for standard genome sequencing and annotation.</title>
        <authorList>
            <consortium name="The Broad Institute Genomics Platform"/>
            <consortium name="The Broad Institute Genome Sequencing Center for Infectious Disease"/>
            <person name="Wu L."/>
            <person name="Ma J."/>
        </authorList>
    </citation>
    <scope>NUCLEOTIDE SEQUENCE [LARGE SCALE GENOMIC DNA]</scope>
    <source>
        <strain evidence="4">JCM 32306</strain>
    </source>
</reference>
<keyword evidence="1" id="KW-0732">Signal</keyword>
<evidence type="ECO:0000313" key="4">
    <source>
        <dbReference type="Proteomes" id="UP000619118"/>
    </source>
</evidence>
<feature type="domain" description="LysM" evidence="2">
    <location>
        <begin position="97"/>
        <end position="141"/>
    </location>
</feature>
<gene>
    <name evidence="3" type="ORF">GCM10009411_17070</name>
</gene>
<accession>A0ABQ2R804</accession>
<dbReference type="InterPro" id="IPR018392">
    <property type="entry name" value="LysM"/>
</dbReference>
<feature type="chain" id="PRO_5046420460" description="LysM domain-containing protein" evidence="1">
    <location>
        <begin position="26"/>
        <end position="142"/>
    </location>
</feature>
<evidence type="ECO:0000256" key="1">
    <source>
        <dbReference type="SAM" id="SignalP"/>
    </source>
</evidence>
<dbReference type="Proteomes" id="UP000619118">
    <property type="component" value="Unassembled WGS sequence"/>
</dbReference>
<feature type="signal peptide" evidence="1">
    <location>
        <begin position="1"/>
        <end position="25"/>
    </location>
</feature>
<name>A0ABQ2R804_9GAMM</name>
<evidence type="ECO:0000313" key="3">
    <source>
        <dbReference type="EMBL" id="GGQ17274.1"/>
    </source>
</evidence>
<protein>
    <recommendedName>
        <fullName evidence="2">LysM domain-containing protein</fullName>
    </recommendedName>
</protein>
<dbReference type="PROSITE" id="PS51782">
    <property type="entry name" value="LYSM"/>
    <property type="match status" value="1"/>
</dbReference>